<feature type="coiled-coil region" evidence="1">
    <location>
        <begin position="84"/>
        <end position="146"/>
    </location>
</feature>
<sequence length="616" mass="71380">MAMARSKGCIPDTPLFTTIASILPPPDENSSPRDTSSIATDVGSNKALKKSTKSKQNSGTFRSHTETNLYKISPDTKCRHKHSKGRLSSEIERLKKENQQLLKASFPENEERVFLENKIQELQLENVNLKSENHNLTQQVKGDEETISKQKLRHKELTQDLFMLKNLVIRLNVELENTQDKFYKLKNDSVEDNIGTTSEDSGVVHHASSQLIDKNKKEHRKQLWGRTEMNALAPLLEAYEENIAEKDELIQNYKKEMQQFTKRCKDIVTENENLHTQLNEANKKGEVTYSEWKLLQREAAMTREQNELLLRQTKLNQNKINDLHNAYQTRLTELTLDHEQSEERSQQYKTEVYVLKGRLGVLTDECDRLKQEVDNKIPVTVHTASVNECKRLFEELKRRYEDEREVLTRKLATLESSRPDLDVQVINVKTERDQLFSENKTLDKLVKRLEAKIESCELKLRKSESSRASLKQQLGMSMAFARELITDQEALLRQLAERTQETTNVTKIGNDIASRMDTIRTKLKGVERGARIQLDCLEQRMKAQETGMDRAKAGWAKEIARLKQSLKEKELIIEQLRKEKNKTKDGRELVWQVAAAEDRRVKESEKLAELIDKEDI</sequence>
<dbReference type="PANTHER" id="PTHR36170:SF1">
    <property type="entry name" value="CENTROSOMAL PROTEIN OF 89 KDA"/>
    <property type="match status" value="1"/>
</dbReference>
<evidence type="ECO:0000256" key="1">
    <source>
        <dbReference type="SAM" id="Coils"/>
    </source>
</evidence>
<feature type="compositionally biased region" description="Polar residues" evidence="2">
    <location>
        <begin position="28"/>
        <end position="43"/>
    </location>
</feature>
<evidence type="ECO:0008006" key="5">
    <source>
        <dbReference type="Google" id="ProtNLM"/>
    </source>
</evidence>
<name>A0A1B6C9L4_9HEMI</name>
<dbReference type="AlphaFoldDB" id="A0A1B6C9L4"/>
<dbReference type="GO" id="GO:0060271">
    <property type="term" value="P:cilium assembly"/>
    <property type="evidence" value="ECO:0007669"/>
    <property type="project" value="InterPro"/>
</dbReference>
<evidence type="ECO:0000313" key="3">
    <source>
        <dbReference type="EMBL" id="JAS09930.1"/>
    </source>
</evidence>
<feature type="coiled-coil region" evidence="1">
    <location>
        <begin position="559"/>
        <end position="613"/>
    </location>
</feature>
<dbReference type="GO" id="GO:0097539">
    <property type="term" value="C:ciliary transition fiber"/>
    <property type="evidence" value="ECO:0007669"/>
    <property type="project" value="TreeGrafter"/>
</dbReference>
<accession>A0A1B6C9L4</accession>
<feature type="coiled-coil region" evidence="1">
    <location>
        <begin position="324"/>
        <end position="351"/>
    </location>
</feature>
<evidence type="ECO:0000313" key="4">
    <source>
        <dbReference type="EMBL" id="JAS14266.1"/>
    </source>
</evidence>
<gene>
    <name evidence="3" type="ORF">g.33</name>
    <name evidence="4" type="ORF">g.34</name>
</gene>
<organism evidence="3">
    <name type="scientific">Clastoptera arizonana</name>
    <name type="common">Arizona spittle bug</name>
    <dbReference type="NCBI Taxonomy" id="38151"/>
    <lineage>
        <taxon>Eukaryota</taxon>
        <taxon>Metazoa</taxon>
        <taxon>Ecdysozoa</taxon>
        <taxon>Arthropoda</taxon>
        <taxon>Hexapoda</taxon>
        <taxon>Insecta</taxon>
        <taxon>Pterygota</taxon>
        <taxon>Neoptera</taxon>
        <taxon>Paraneoptera</taxon>
        <taxon>Hemiptera</taxon>
        <taxon>Auchenorrhyncha</taxon>
        <taxon>Cercopoidea</taxon>
        <taxon>Clastopteridae</taxon>
        <taxon>Clastoptera</taxon>
    </lineage>
</organism>
<dbReference type="InterPro" id="IPR033545">
    <property type="entry name" value="CEP89"/>
</dbReference>
<dbReference type="GO" id="GO:0045202">
    <property type="term" value="C:synapse"/>
    <property type="evidence" value="ECO:0007669"/>
    <property type="project" value="GOC"/>
</dbReference>
<feature type="compositionally biased region" description="Polar residues" evidence="2">
    <location>
        <begin position="54"/>
        <end position="68"/>
    </location>
</feature>
<dbReference type="EMBL" id="GEDC01027368">
    <property type="protein sequence ID" value="JAS09930.1"/>
    <property type="molecule type" value="Transcribed_RNA"/>
</dbReference>
<dbReference type="GO" id="GO:0007268">
    <property type="term" value="P:chemical synaptic transmission"/>
    <property type="evidence" value="ECO:0007669"/>
    <property type="project" value="InterPro"/>
</dbReference>
<evidence type="ECO:0000256" key="2">
    <source>
        <dbReference type="SAM" id="MobiDB-lite"/>
    </source>
</evidence>
<proteinExistence type="predicted"/>
<dbReference type="GO" id="GO:0005814">
    <property type="term" value="C:centriole"/>
    <property type="evidence" value="ECO:0007669"/>
    <property type="project" value="InterPro"/>
</dbReference>
<reference evidence="3" key="1">
    <citation type="submission" date="2015-12" db="EMBL/GenBank/DDBJ databases">
        <title>De novo transcriptome assembly of four potential Pierce s Disease insect vectors from Arizona vineyards.</title>
        <authorList>
            <person name="Tassone E.E."/>
        </authorList>
    </citation>
    <scope>NUCLEOTIDE SEQUENCE</scope>
</reference>
<feature type="coiled-coil region" evidence="1">
    <location>
        <begin position="236"/>
        <end position="284"/>
    </location>
</feature>
<dbReference type="GO" id="GO:0007005">
    <property type="term" value="P:mitochondrion organization"/>
    <property type="evidence" value="ECO:0007669"/>
    <property type="project" value="InterPro"/>
</dbReference>
<dbReference type="EMBL" id="GEDC01023032">
    <property type="protein sequence ID" value="JAS14266.1"/>
    <property type="molecule type" value="Transcribed_RNA"/>
</dbReference>
<feature type="region of interest" description="Disordered" evidence="2">
    <location>
        <begin position="22"/>
        <end position="68"/>
    </location>
</feature>
<dbReference type="PANTHER" id="PTHR36170">
    <property type="entry name" value="CENTROSOMAL PROTEIN OF 89 KDA"/>
    <property type="match status" value="1"/>
</dbReference>
<feature type="coiled-coil region" evidence="1">
    <location>
        <begin position="386"/>
        <end position="498"/>
    </location>
</feature>
<keyword evidence="1" id="KW-0175">Coiled coil</keyword>
<protein>
    <recommendedName>
        <fullName evidence="5">Centrosomal protein of 89 kDa</fullName>
    </recommendedName>
</protein>